<keyword evidence="3" id="KW-0202">Cytokine</keyword>
<evidence type="ECO:0000256" key="5">
    <source>
        <dbReference type="SAM" id="Phobius"/>
    </source>
</evidence>
<dbReference type="PROSITE" id="PS50049">
    <property type="entry name" value="THD_2"/>
    <property type="match status" value="1"/>
</dbReference>
<evidence type="ECO:0000313" key="8">
    <source>
        <dbReference type="Proteomes" id="UP000828390"/>
    </source>
</evidence>
<comment type="caution">
    <text evidence="7">The sequence shown here is derived from an EMBL/GenBank/DDBJ whole genome shotgun (WGS) entry which is preliminary data.</text>
</comment>
<feature type="transmembrane region" description="Helical" evidence="5">
    <location>
        <begin position="17"/>
        <end position="36"/>
    </location>
</feature>
<dbReference type="PANTHER" id="PTHR11471:SF13">
    <property type="entry name" value="TNF FAMILY PROFILE DOMAIN-CONTAINING PROTEIN"/>
    <property type="match status" value="1"/>
</dbReference>
<dbReference type="AlphaFoldDB" id="A0A9D4CVS3"/>
<dbReference type="InterPro" id="IPR008983">
    <property type="entry name" value="Tumour_necrosis_fac-like_dom"/>
</dbReference>
<gene>
    <name evidence="7" type="ORF">DPMN_039958</name>
</gene>
<dbReference type="PROSITE" id="PS51257">
    <property type="entry name" value="PROKAR_LIPOPROTEIN"/>
    <property type="match status" value="1"/>
</dbReference>
<evidence type="ECO:0000256" key="3">
    <source>
        <dbReference type="ARBA" id="ARBA00022514"/>
    </source>
</evidence>
<accession>A0A9D4CVS3</accession>
<reference evidence="7" key="2">
    <citation type="submission" date="2020-11" db="EMBL/GenBank/DDBJ databases">
        <authorList>
            <person name="McCartney M.A."/>
            <person name="Auch B."/>
            <person name="Kono T."/>
            <person name="Mallez S."/>
            <person name="Becker A."/>
            <person name="Gohl D.M."/>
            <person name="Silverstein K.A.T."/>
            <person name="Koren S."/>
            <person name="Bechman K.B."/>
            <person name="Herman A."/>
            <person name="Abrahante J.E."/>
            <person name="Garbe J."/>
        </authorList>
    </citation>
    <scope>NUCLEOTIDE SEQUENCE</scope>
    <source>
        <strain evidence="7">Duluth1</strain>
        <tissue evidence="7">Whole animal</tissue>
    </source>
</reference>
<dbReference type="SMART" id="SM00207">
    <property type="entry name" value="TNF"/>
    <property type="match status" value="1"/>
</dbReference>
<sequence>MLRVIGQMFQYLKKFKCFIYLALLIGFLLACLVIIGEYHLETRDVKYEENIAQLADLFDKACADAYDELSKDAMLRAQMESKKYLVYDKLKQGFVTSVPTIKPAARLVGEPIHSLTGRISTNTRDTATVQCWCHECTNAFLRDGVRYHNGRLIVPFAGSYNIYTFLSLRSINYSSEEQESLLNGTLFKQAIYRYDVMSGQDVELVSSVQPLFHANRAFSTPLSRLEQLHVGDEISVKISGIFEEHVCTENSFFGLHMI</sequence>
<dbReference type="Proteomes" id="UP000828390">
    <property type="component" value="Unassembled WGS sequence"/>
</dbReference>
<evidence type="ECO:0000259" key="6">
    <source>
        <dbReference type="PROSITE" id="PS50049"/>
    </source>
</evidence>
<dbReference type="Pfam" id="PF00229">
    <property type="entry name" value="TNF"/>
    <property type="match status" value="1"/>
</dbReference>
<evidence type="ECO:0000256" key="2">
    <source>
        <dbReference type="ARBA" id="ARBA00008670"/>
    </source>
</evidence>
<dbReference type="InterPro" id="IPR006052">
    <property type="entry name" value="TNF_dom"/>
</dbReference>
<evidence type="ECO:0000313" key="7">
    <source>
        <dbReference type="EMBL" id="KAH3733529.1"/>
    </source>
</evidence>
<dbReference type="GO" id="GO:0006955">
    <property type="term" value="P:immune response"/>
    <property type="evidence" value="ECO:0007669"/>
    <property type="project" value="InterPro"/>
</dbReference>
<dbReference type="GO" id="GO:0016020">
    <property type="term" value="C:membrane"/>
    <property type="evidence" value="ECO:0007669"/>
    <property type="project" value="UniProtKB-SubCell"/>
</dbReference>
<evidence type="ECO:0000256" key="4">
    <source>
        <dbReference type="ARBA" id="ARBA00023136"/>
    </source>
</evidence>
<keyword evidence="5" id="KW-1133">Transmembrane helix</keyword>
<proteinExistence type="inferred from homology"/>
<keyword evidence="5" id="KW-0812">Transmembrane</keyword>
<dbReference type="PANTHER" id="PTHR11471">
    <property type="entry name" value="TUMOR NECROSIS FACTOR FAMILY MEMBER"/>
    <property type="match status" value="1"/>
</dbReference>
<comment type="similarity">
    <text evidence="2">Belongs to the tumor necrosis factor family.</text>
</comment>
<evidence type="ECO:0000256" key="1">
    <source>
        <dbReference type="ARBA" id="ARBA00004370"/>
    </source>
</evidence>
<organism evidence="7 8">
    <name type="scientific">Dreissena polymorpha</name>
    <name type="common">Zebra mussel</name>
    <name type="synonym">Mytilus polymorpha</name>
    <dbReference type="NCBI Taxonomy" id="45954"/>
    <lineage>
        <taxon>Eukaryota</taxon>
        <taxon>Metazoa</taxon>
        <taxon>Spiralia</taxon>
        <taxon>Lophotrochozoa</taxon>
        <taxon>Mollusca</taxon>
        <taxon>Bivalvia</taxon>
        <taxon>Autobranchia</taxon>
        <taxon>Heteroconchia</taxon>
        <taxon>Euheterodonta</taxon>
        <taxon>Imparidentia</taxon>
        <taxon>Neoheterodontei</taxon>
        <taxon>Myida</taxon>
        <taxon>Dreissenoidea</taxon>
        <taxon>Dreissenidae</taxon>
        <taxon>Dreissena</taxon>
    </lineage>
</organism>
<dbReference type="EMBL" id="JAIWYP010000011">
    <property type="protein sequence ID" value="KAH3733529.1"/>
    <property type="molecule type" value="Genomic_DNA"/>
</dbReference>
<dbReference type="SUPFAM" id="SSF49842">
    <property type="entry name" value="TNF-like"/>
    <property type="match status" value="1"/>
</dbReference>
<keyword evidence="4 5" id="KW-0472">Membrane</keyword>
<name>A0A9D4CVS3_DREPO</name>
<keyword evidence="8" id="KW-1185">Reference proteome</keyword>
<comment type="subcellular location">
    <subcellularLocation>
        <location evidence="1">Membrane</location>
    </subcellularLocation>
</comment>
<reference evidence="7" key="1">
    <citation type="journal article" date="2019" name="bioRxiv">
        <title>The Genome of the Zebra Mussel, Dreissena polymorpha: A Resource for Invasive Species Research.</title>
        <authorList>
            <person name="McCartney M.A."/>
            <person name="Auch B."/>
            <person name="Kono T."/>
            <person name="Mallez S."/>
            <person name="Zhang Y."/>
            <person name="Obille A."/>
            <person name="Becker A."/>
            <person name="Abrahante J.E."/>
            <person name="Garbe J."/>
            <person name="Badalamenti J.P."/>
            <person name="Herman A."/>
            <person name="Mangelson H."/>
            <person name="Liachko I."/>
            <person name="Sullivan S."/>
            <person name="Sone E.D."/>
            <person name="Koren S."/>
            <person name="Silverstein K.A.T."/>
            <person name="Beckman K.B."/>
            <person name="Gohl D.M."/>
        </authorList>
    </citation>
    <scope>NUCLEOTIDE SEQUENCE</scope>
    <source>
        <strain evidence="7">Duluth1</strain>
        <tissue evidence="7">Whole animal</tissue>
    </source>
</reference>
<dbReference type="GO" id="GO:0005164">
    <property type="term" value="F:tumor necrosis factor receptor binding"/>
    <property type="evidence" value="ECO:0007669"/>
    <property type="project" value="InterPro"/>
</dbReference>
<protein>
    <recommendedName>
        <fullName evidence="6">THD domain-containing protein</fullName>
    </recommendedName>
</protein>
<dbReference type="GO" id="GO:0005125">
    <property type="term" value="F:cytokine activity"/>
    <property type="evidence" value="ECO:0007669"/>
    <property type="project" value="UniProtKB-KW"/>
</dbReference>
<dbReference type="Gene3D" id="2.60.120.40">
    <property type="match status" value="1"/>
</dbReference>
<dbReference type="GO" id="GO:0005615">
    <property type="term" value="C:extracellular space"/>
    <property type="evidence" value="ECO:0007669"/>
    <property type="project" value="UniProtKB-KW"/>
</dbReference>
<feature type="domain" description="THD" evidence="6">
    <location>
        <begin position="103"/>
        <end position="258"/>
    </location>
</feature>
<dbReference type="OrthoDB" id="6151474at2759"/>